<feature type="domain" description="Dystroglycan-type cadherin-like" evidence="1">
    <location>
        <begin position="493"/>
        <end position="593"/>
    </location>
</feature>
<dbReference type="SUPFAM" id="SSF49313">
    <property type="entry name" value="Cadherin-like"/>
    <property type="match status" value="1"/>
</dbReference>
<dbReference type="Proteomes" id="UP000428260">
    <property type="component" value="Chromosome"/>
</dbReference>
<dbReference type="AlphaFoldDB" id="A0A6I6K5G1"/>
<dbReference type="Gene3D" id="2.60.40.10">
    <property type="entry name" value="Immunoglobulins"/>
    <property type="match status" value="2"/>
</dbReference>
<dbReference type="RefSeq" id="WP_158868312.1">
    <property type="nucleotide sequence ID" value="NZ_CP046401.1"/>
</dbReference>
<dbReference type="Pfam" id="PF17963">
    <property type="entry name" value="Big_9"/>
    <property type="match status" value="1"/>
</dbReference>
<dbReference type="NCBIfam" id="TIGR04183">
    <property type="entry name" value="Por_Secre_tail"/>
    <property type="match status" value="1"/>
</dbReference>
<dbReference type="GO" id="GO:0005509">
    <property type="term" value="F:calcium ion binding"/>
    <property type="evidence" value="ECO:0007669"/>
    <property type="project" value="InterPro"/>
</dbReference>
<dbReference type="KEGG" id="mcos:GM418_16615"/>
<keyword evidence="3" id="KW-1185">Reference proteome</keyword>
<accession>A0A6I6K5G1</accession>
<protein>
    <submittedName>
        <fullName evidence="2">T9SS type A sorting domain-containing protein</fullName>
    </submittedName>
</protein>
<evidence type="ECO:0000313" key="3">
    <source>
        <dbReference type="Proteomes" id="UP000428260"/>
    </source>
</evidence>
<dbReference type="Pfam" id="PF18962">
    <property type="entry name" value="Por_Secre_tail"/>
    <property type="match status" value="1"/>
</dbReference>
<name>A0A6I6K5G1_9BACT</name>
<dbReference type="Gene3D" id="2.60.40.3080">
    <property type="match status" value="1"/>
</dbReference>
<organism evidence="2 3">
    <name type="scientific">Maribellus comscasis</name>
    <dbReference type="NCBI Taxonomy" id="2681766"/>
    <lineage>
        <taxon>Bacteria</taxon>
        <taxon>Pseudomonadati</taxon>
        <taxon>Bacteroidota</taxon>
        <taxon>Bacteroidia</taxon>
        <taxon>Marinilabiliales</taxon>
        <taxon>Prolixibacteraceae</taxon>
        <taxon>Maribellus</taxon>
    </lineage>
</organism>
<gene>
    <name evidence="2" type="ORF">GM418_16615</name>
</gene>
<dbReference type="SMART" id="SM00736">
    <property type="entry name" value="CADG"/>
    <property type="match status" value="2"/>
</dbReference>
<sequence length="680" mass="72501">MKKFYLLLSGLFFGYLIQAQTPNGLKGADVNISTVTTYSDLHSLVEANGQKEIKLTSGLKSASSAVEIVDPELMECSDNSAFSNPPVLFDNGYTSDLKTPYKVYQTFDNLSGITNEVAFWVAFSTYTQPSPTFEFIIEVFEAGPLPVSRLSSDTVEVSLEYTGFAVVGHDIFKCNASITPIANADGWISIYGSLKNSASSYWINAPSGQGQSYQEGYGYREPVAVCLGAGILPLEVTLFPNGKYALTQEDKEILSGDPEKYQSIEVSPRSFDCNSVGESVPVTISVVDTSGVPSTFSGYVLVYDETAPEAKCKDITVTLDDSGEASIFGGQIDDGSYDACGIKNRVLDKYNFYCADLGKDTITLTVGDASGNLSSCTSEVTVLSVNKMPALNPIADVTVDEDSAVTVDLTGISYGDDCEAQDLVVSVTVSDSAMIDTMGVDYTSGDPEGTLNISPAADMSGSTVVTVTVEDEEGASVSQNFTLTINPVNDAPFLVIPIPDQTIYASYELNIPVSSVLGVIFDDVDDDELEMSVMVEGTDTLPSWATMSADILVCEPMIADTGCVNIVVMATDSSGASASDTFEVCVAGYPTAIGDLEVAGPEIQMYPNPTNGQVNLEMSSGIHAVDIAVVDIAGRVVLQKQYSASERIVFDMSGKVAGMYFVNMKIDGERVVKKLIVDNR</sequence>
<feature type="domain" description="Dystroglycan-type cadherin-like" evidence="1">
    <location>
        <begin position="389"/>
        <end position="492"/>
    </location>
</feature>
<evidence type="ECO:0000313" key="2">
    <source>
        <dbReference type="EMBL" id="QGY45234.1"/>
    </source>
</evidence>
<dbReference type="InterPro" id="IPR026444">
    <property type="entry name" value="Secre_tail"/>
</dbReference>
<dbReference type="InterPro" id="IPR013783">
    <property type="entry name" value="Ig-like_fold"/>
</dbReference>
<dbReference type="InterPro" id="IPR006644">
    <property type="entry name" value="Cadg"/>
</dbReference>
<proteinExistence type="predicted"/>
<dbReference type="GO" id="GO:0016020">
    <property type="term" value="C:membrane"/>
    <property type="evidence" value="ECO:0007669"/>
    <property type="project" value="InterPro"/>
</dbReference>
<dbReference type="EMBL" id="CP046401">
    <property type="protein sequence ID" value="QGY45234.1"/>
    <property type="molecule type" value="Genomic_DNA"/>
</dbReference>
<evidence type="ECO:0000259" key="1">
    <source>
        <dbReference type="SMART" id="SM00736"/>
    </source>
</evidence>
<dbReference type="InterPro" id="IPR015919">
    <property type="entry name" value="Cadherin-like_sf"/>
</dbReference>
<reference evidence="2 3" key="1">
    <citation type="submission" date="2019-11" db="EMBL/GenBank/DDBJ databases">
        <authorList>
            <person name="Zheng R.K."/>
            <person name="Sun C.M."/>
        </authorList>
    </citation>
    <scope>NUCLEOTIDE SEQUENCE [LARGE SCALE GENOMIC DNA]</scope>
    <source>
        <strain evidence="2 3">WC007</strain>
    </source>
</reference>